<proteinExistence type="predicted"/>
<evidence type="ECO:0000259" key="1">
    <source>
        <dbReference type="Pfam" id="PF12680"/>
    </source>
</evidence>
<name>A0ABP8DI36_9ACTN</name>
<evidence type="ECO:0000313" key="2">
    <source>
        <dbReference type="EMBL" id="GAA4256645.1"/>
    </source>
</evidence>
<dbReference type="Pfam" id="PF12680">
    <property type="entry name" value="SnoaL_2"/>
    <property type="match status" value="1"/>
</dbReference>
<dbReference type="InterPro" id="IPR032710">
    <property type="entry name" value="NTF2-like_dom_sf"/>
</dbReference>
<organism evidence="2 3">
    <name type="scientific">Dactylosporangium darangshiense</name>
    <dbReference type="NCBI Taxonomy" id="579108"/>
    <lineage>
        <taxon>Bacteria</taxon>
        <taxon>Bacillati</taxon>
        <taxon>Actinomycetota</taxon>
        <taxon>Actinomycetes</taxon>
        <taxon>Micromonosporales</taxon>
        <taxon>Micromonosporaceae</taxon>
        <taxon>Dactylosporangium</taxon>
    </lineage>
</organism>
<sequence length="122" mass="13513">MGTGTSERLAEVYAAFNRRDIAALMAAMTADVLWPNGWEGGTIRGRDAVTDYWRRQWGEIDPTVVPTAYEAEADGRTAVTVHQVVRDRSGGVISDHTVMHLYRFEGDLVAEMEIRDVLGASE</sequence>
<dbReference type="InterPro" id="IPR037401">
    <property type="entry name" value="SnoaL-like"/>
</dbReference>
<dbReference type="Proteomes" id="UP001500620">
    <property type="component" value="Unassembled WGS sequence"/>
</dbReference>
<feature type="domain" description="SnoaL-like" evidence="1">
    <location>
        <begin position="11"/>
        <end position="112"/>
    </location>
</feature>
<comment type="caution">
    <text evidence="2">The sequence shown here is derived from an EMBL/GenBank/DDBJ whole genome shotgun (WGS) entry which is preliminary data.</text>
</comment>
<dbReference type="SUPFAM" id="SSF54427">
    <property type="entry name" value="NTF2-like"/>
    <property type="match status" value="1"/>
</dbReference>
<dbReference type="RefSeq" id="WP_345133624.1">
    <property type="nucleotide sequence ID" value="NZ_BAABAT010000025.1"/>
</dbReference>
<reference evidence="3" key="1">
    <citation type="journal article" date="2019" name="Int. J. Syst. Evol. Microbiol.">
        <title>The Global Catalogue of Microorganisms (GCM) 10K type strain sequencing project: providing services to taxonomists for standard genome sequencing and annotation.</title>
        <authorList>
            <consortium name="The Broad Institute Genomics Platform"/>
            <consortium name="The Broad Institute Genome Sequencing Center for Infectious Disease"/>
            <person name="Wu L."/>
            <person name="Ma J."/>
        </authorList>
    </citation>
    <scope>NUCLEOTIDE SEQUENCE [LARGE SCALE GENOMIC DNA]</scope>
    <source>
        <strain evidence="3">JCM 17441</strain>
    </source>
</reference>
<dbReference type="EMBL" id="BAABAT010000025">
    <property type="protein sequence ID" value="GAA4256645.1"/>
    <property type="molecule type" value="Genomic_DNA"/>
</dbReference>
<dbReference type="Gene3D" id="3.10.450.50">
    <property type="match status" value="1"/>
</dbReference>
<keyword evidence="3" id="KW-1185">Reference proteome</keyword>
<gene>
    <name evidence="2" type="ORF">GCM10022255_070300</name>
</gene>
<accession>A0ABP8DI36</accession>
<protein>
    <recommendedName>
        <fullName evidence="1">SnoaL-like domain-containing protein</fullName>
    </recommendedName>
</protein>
<evidence type="ECO:0000313" key="3">
    <source>
        <dbReference type="Proteomes" id="UP001500620"/>
    </source>
</evidence>